<dbReference type="Pfam" id="PF17920">
    <property type="entry name" value="TetR_C_16"/>
    <property type="match status" value="1"/>
</dbReference>
<feature type="domain" description="HTH tetR-type" evidence="4">
    <location>
        <begin position="22"/>
        <end position="82"/>
    </location>
</feature>
<dbReference type="Gene3D" id="1.10.10.60">
    <property type="entry name" value="Homeodomain-like"/>
    <property type="match status" value="1"/>
</dbReference>
<evidence type="ECO:0000313" key="5">
    <source>
        <dbReference type="EMBL" id="GAA3642026.1"/>
    </source>
</evidence>
<dbReference type="PANTHER" id="PTHR30055">
    <property type="entry name" value="HTH-TYPE TRANSCRIPTIONAL REGULATOR RUTR"/>
    <property type="match status" value="1"/>
</dbReference>
<evidence type="ECO:0000256" key="2">
    <source>
        <dbReference type="PROSITE-ProRule" id="PRU00335"/>
    </source>
</evidence>
<name>A0ABP7AWA2_9MICO</name>
<dbReference type="InterPro" id="IPR001647">
    <property type="entry name" value="HTH_TetR"/>
</dbReference>
<gene>
    <name evidence="5" type="ORF">GCM10022200_27220</name>
</gene>
<keyword evidence="1 2" id="KW-0238">DNA-binding</keyword>
<evidence type="ECO:0000259" key="4">
    <source>
        <dbReference type="PROSITE" id="PS50977"/>
    </source>
</evidence>
<reference evidence="6" key="1">
    <citation type="journal article" date="2019" name="Int. J. Syst. Evol. Microbiol.">
        <title>The Global Catalogue of Microorganisms (GCM) 10K type strain sequencing project: providing services to taxonomists for standard genome sequencing and annotation.</title>
        <authorList>
            <consortium name="The Broad Institute Genomics Platform"/>
            <consortium name="The Broad Institute Genome Sequencing Center for Infectious Disease"/>
            <person name="Wu L."/>
            <person name="Ma J."/>
        </authorList>
    </citation>
    <scope>NUCLEOTIDE SEQUENCE [LARGE SCALE GENOMIC DNA]</scope>
    <source>
        <strain evidence="6">JCM 16544</strain>
    </source>
</reference>
<dbReference type="SUPFAM" id="SSF48498">
    <property type="entry name" value="Tetracyclin repressor-like, C-terminal domain"/>
    <property type="match status" value="1"/>
</dbReference>
<dbReference type="RefSeq" id="WP_344739457.1">
    <property type="nucleotide sequence ID" value="NZ_BAAAYU010000005.1"/>
</dbReference>
<accession>A0ABP7AWA2</accession>
<dbReference type="PROSITE" id="PS50977">
    <property type="entry name" value="HTH_TETR_2"/>
    <property type="match status" value="1"/>
</dbReference>
<dbReference type="InterPro" id="IPR050109">
    <property type="entry name" value="HTH-type_TetR-like_transc_reg"/>
</dbReference>
<organism evidence="5 6">
    <name type="scientific">Microbacterium awajiense</name>
    <dbReference type="NCBI Taxonomy" id="415214"/>
    <lineage>
        <taxon>Bacteria</taxon>
        <taxon>Bacillati</taxon>
        <taxon>Actinomycetota</taxon>
        <taxon>Actinomycetes</taxon>
        <taxon>Micrococcales</taxon>
        <taxon>Microbacteriaceae</taxon>
        <taxon>Microbacterium</taxon>
    </lineage>
</organism>
<sequence length="208" mass="22693">MADPALPVPRRRRRGRPSGGATDARERILDAAVAEFEAHGYDAATIRSIAARADVDPALVHHYFGSKADLFTAVIDAPMQPARFLPEILDGDLDGAGERLVRFLLDLWEQPDFRRRGIAVMRAMMGSKRTANILVGFVSREILRRITTRLGGGDDARRRAGLVASQIVGLIVTRYVIELPPIAEATPDEVVAAVGPTLQRYLTGDLEG</sequence>
<feature type="DNA-binding region" description="H-T-H motif" evidence="2">
    <location>
        <begin position="45"/>
        <end position="64"/>
    </location>
</feature>
<dbReference type="InterPro" id="IPR009057">
    <property type="entry name" value="Homeodomain-like_sf"/>
</dbReference>
<dbReference type="SUPFAM" id="SSF46689">
    <property type="entry name" value="Homeodomain-like"/>
    <property type="match status" value="1"/>
</dbReference>
<dbReference type="PRINTS" id="PR00455">
    <property type="entry name" value="HTHTETR"/>
</dbReference>
<evidence type="ECO:0000256" key="3">
    <source>
        <dbReference type="SAM" id="MobiDB-lite"/>
    </source>
</evidence>
<keyword evidence="6" id="KW-1185">Reference proteome</keyword>
<dbReference type="EMBL" id="BAAAYU010000005">
    <property type="protein sequence ID" value="GAA3642026.1"/>
    <property type="molecule type" value="Genomic_DNA"/>
</dbReference>
<evidence type="ECO:0000313" key="6">
    <source>
        <dbReference type="Proteomes" id="UP001501697"/>
    </source>
</evidence>
<dbReference type="Proteomes" id="UP001501697">
    <property type="component" value="Unassembled WGS sequence"/>
</dbReference>
<dbReference type="InterPro" id="IPR036271">
    <property type="entry name" value="Tet_transcr_reg_TetR-rel_C_sf"/>
</dbReference>
<feature type="region of interest" description="Disordered" evidence="3">
    <location>
        <begin position="1"/>
        <end position="22"/>
    </location>
</feature>
<dbReference type="Pfam" id="PF00440">
    <property type="entry name" value="TetR_N"/>
    <property type="match status" value="1"/>
</dbReference>
<dbReference type="PANTHER" id="PTHR30055:SF235">
    <property type="entry name" value="TRANSCRIPTIONAL REGULATORY PROTEIN"/>
    <property type="match status" value="1"/>
</dbReference>
<protein>
    <submittedName>
        <fullName evidence="5">TetR family transcriptional regulator</fullName>
    </submittedName>
</protein>
<dbReference type="InterPro" id="IPR041678">
    <property type="entry name" value="TetR_C_16"/>
</dbReference>
<comment type="caution">
    <text evidence="5">The sequence shown here is derived from an EMBL/GenBank/DDBJ whole genome shotgun (WGS) entry which is preliminary data.</text>
</comment>
<evidence type="ECO:0000256" key="1">
    <source>
        <dbReference type="ARBA" id="ARBA00023125"/>
    </source>
</evidence>
<proteinExistence type="predicted"/>
<dbReference type="Gene3D" id="1.10.357.10">
    <property type="entry name" value="Tetracycline Repressor, domain 2"/>
    <property type="match status" value="1"/>
</dbReference>